<dbReference type="AlphaFoldDB" id="A0A3B1BU97"/>
<gene>
    <name evidence="1" type="ORF">MNBD_NITROSPINAE01-1789</name>
</gene>
<name>A0A3B1BU97_9ZZZZ</name>
<evidence type="ECO:0000313" key="1">
    <source>
        <dbReference type="EMBL" id="VAX18101.1"/>
    </source>
</evidence>
<feature type="non-terminal residue" evidence="1">
    <location>
        <position position="76"/>
    </location>
</feature>
<sequence length="76" mass="8381">MFKFTSHKQKEEATSFSLTWPQYGAMWVAVFLIMLASSAQAQWDPDTTASNSGGITNTRHNLTMSYSGNASVMNLS</sequence>
<reference evidence="1" key="1">
    <citation type="submission" date="2018-06" db="EMBL/GenBank/DDBJ databases">
        <authorList>
            <person name="Zhirakovskaya E."/>
        </authorList>
    </citation>
    <scope>NUCLEOTIDE SEQUENCE</scope>
</reference>
<accession>A0A3B1BU97</accession>
<dbReference type="EMBL" id="UOGC01000064">
    <property type="protein sequence ID" value="VAX18101.1"/>
    <property type="molecule type" value="Genomic_DNA"/>
</dbReference>
<protein>
    <submittedName>
        <fullName evidence="1">Uncharacterized protein</fullName>
    </submittedName>
</protein>
<organism evidence="1">
    <name type="scientific">hydrothermal vent metagenome</name>
    <dbReference type="NCBI Taxonomy" id="652676"/>
    <lineage>
        <taxon>unclassified sequences</taxon>
        <taxon>metagenomes</taxon>
        <taxon>ecological metagenomes</taxon>
    </lineage>
</organism>
<proteinExistence type="predicted"/>